<dbReference type="InterPro" id="IPR031425">
    <property type="entry name" value="NPR1/NH1-interacting"/>
</dbReference>
<evidence type="ECO:0000313" key="5">
    <source>
        <dbReference type="Proteomes" id="UP000515121"/>
    </source>
</evidence>
<keyword evidence="3" id="KW-0539">Nucleus</keyword>
<keyword evidence="5" id="KW-1185">Reference proteome</keyword>
<dbReference type="OrthoDB" id="1110691at2759"/>
<evidence type="ECO:0000256" key="2">
    <source>
        <dbReference type="ARBA" id="ARBA00009937"/>
    </source>
</evidence>
<evidence type="ECO:0000256" key="1">
    <source>
        <dbReference type="ARBA" id="ARBA00004123"/>
    </source>
</evidence>
<evidence type="ECO:0000256" key="4">
    <source>
        <dbReference type="SAM" id="MobiDB-lite"/>
    </source>
</evidence>
<evidence type="ECO:0000313" key="6">
    <source>
        <dbReference type="RefSeq" id="XP_022728151.1"/>
    </source>
</evidence>
<proteinExistence type="inferred from homology"/>
<dbReference type="KEGG" id="dzi:111283796"/>
<dbReference type="Pfam" id="PF15699">
    <property type="entry name" value="NPR1_interact"/>
    <property type="match status" value="1"/>
</dbReference>
<dbReference type="GO" id="GO:0005634">
    <property type="term" value="C:nucleus"/>
    <property type="evidence" value="ECO:0007669"/>
    <property type="project" value="UniProtKB-SubCell"/>
</dbReference>
<dbReference type="GeneID" id="111283796"/>
<comment type="similarity">
    <text evidence="2">Belongs to the NPR1-interactor family.</text>
</comment>
<dbReference type="PANTHER" id="PTHR33669:SF1">
    <property type="entry name" value="PROTEIN NIM1-INTERACTING 1"/>
    <property type="match status" value="1"/>
</dbReference>
<comment type="subcellular location">
    <subcellularLocation>
        <location evidence="1">Nucleus</location>
    </subcellularLocation>
</comment>
<dbReference type="AlphaFoldDB" id="A0A6P5XJU1"/>
<feature type="compositionally biased region" description="Basic and acidic residues" evidence="4">
    <location>
        <begin position="96"/>
        <end position="105"/>
    </location>
</feature>
<dbReference type="PANTHER" id="PTHR33669">
    <property type="entry name" value="PROTEIN NEGATIVE REGULATOR OF RESISTANCE"/>
    <property type="match status" value="1"/>
</dbReference>
<protein>
    <submittedName>
        <fullName evidence="6">Protein NIM1-INTERACTING 1-like</fullName>
    </submittedName>
</protein>
<reference evidence="6" key="1">
    <citation type="submission" date="2025-08" db="UniProtKB">
        <authorList>
            <consortium name="RefSeq"/>
        </authorList>
    </citation>
    <scope>IDENTIFICATION</scope>
    <source>
        <tissue evidence="6">Fruit stalk</tissue>
    </source>
</reference>
<dbReference type="Proteomes" id="UP000515121">
    <property type="component" value="Unplaced"/>
</dbReference>
<dbReference type="GO" id="GO:0010112">
    <property type="term" value="P:regulation of systemic acquired resistance"/>
    <property type="evidence" value="ECO:0007669"/>
    <property type="project" value="InterPro"/>
</dbReference>
<evidence type="ECO:0000256" key="3">
    <source>
        <dbReference type="ARBA" id="ARBA00023242"/>
    </source>
</evidence>
<sequence length="116" mass="14022">MATDEKRVHVYNGEDKEQEDQKMEQFFALIRNFQEARNRRKDALGQREEKITNRKLNKIRRLDDEHSSWVPTFEWADFTKDIEFRRPPIIFPSPNNKKDDKKKQDEDDGLDLKLTL</sequence>
<gene>
    <name evidence="6" type="primary">LOC111283796</name>
</gene>
<dbReference type="RefSeq" id="XP_022728151.1">
    <property type="nucleotide sequence ID" value="XM_022872416.1"/>
</dbReference>
<name>A0A6P5XJU1_DURZI</name>
<accession>A0A6P5XJU1</accession>
<feature type="region of interest" description="Disordered" evidence="4">
    <location>
        <begin position="87"/>
        <end position="116"/>
    </location>
</feature>
<organism evidence="5 6">
    <name type="scientific">Durio zibethinus</name>
    <name type="common">Durian</name>
    <dbReference type="NCBI Taxonomy" id="66656"/>
    <lineage>
        <taxon>Eukaryota</taxon>
        <taxon>Viridiplantae</taxon>
        <taxon>Streptophyta</taxon>
        <taxon>Embryophyta</taxon>
        <taxon>Tracheophyta</taxon>
        <taxon>Spermatophyta</taxon>
        <taxon>Magnoliopsida</taxon>
        <taxon>eudicotyledons</taxon>
        <taxon>Gunneridae</taxon>
        <taxon>Pentapetalae</taxon>
        <taxon>rosids</taxon>
        <taxon>malvids</taxon>
        <taxon>Malvales</taxon>
        <taxon>Malvaceae</taxon>
        <taxon>Helicteroideae</taxon>
        <taxon>Durio</taxon>
    </lineage>
</organism>